<feature type="transmembrane region" description="Helical" evidence="1">
    <location>
        <begin position="288"/>
        <end position="306"/>
    </location>
</feature>
<dbReference type="PRINTS" id="PR00949">
    <property type="entry name" value="TYPE3IMAPROT"/>
</dbReference>
<keyword evidence="1" id="KW-1133">Transmembrane helix</keyword>
<feature type="transmembrane region" description="Helical" evidence="1">
    <location>
        <begin position="80"/>
        <end position="101"/>
    </location>
</feature>
<evidence type="ECO:0000313" key="2">
    <source>
        <dbReference type="EMBL" id="MDR6532537.1"/>
    </source>
</evidence>
<sequence>MSVESYLKRLQRRPDQGLVARFSDLFLVAGVVAIVGLMILPLPALALDTLVAVNICFGVMLLLVAIYISTIVEFSVFPSLLLITTLYRLALSIATTRMILIEGHAGHIIDTFGTLVAGGNLVVGLVVFLIITVVQFIVIAKGAERVAEVAARFSLDAMPGKQLSIDSDLRSGMIDKDEAKRRRRVLEMESKLHGSLDGAMKFVKGDAIASIIIVVINLLGGLAIGMIQQGLEFGAAIHKYSILTIGDGMVTQIPALLGAMAAGLIVTRTTDEDSDSHLGDAVRRQFAAKPRVFLVSGGICWLMALIPGFPAPVFLLLGGVGLVTGALLDVDLRSRLTKRFLPGRILADETKAPPVAAQTRTLDAQPIVPLLLELDGDGVRRHEGAVLARALEEVLESFEVRLGVALPRASFHYGDPAGPARWRLLAFEAPIGAGQLADPSDLAALQETVRQALRRNTGLFVGIQEASTLLNRAGADYPEVVKEAARALPLARIAEVLRRLAEEEVPLRNLRDILESLADAGQREKDPFALTEFARVALRRQISHRYAPDGALRAVVLEPPLEQHLREAIRTGGGAQQLALDPEMSRRITDAILAKVDDTQAPVLLAAIDLRRHVRKLIEPARFDLGVLSFHELLPTLKLEIAGRVAFPREPLTVVPNDPEPPQSAPAAA</sequence>
<dbReference type="Pfam" id="PF00771">
    <property type="entry name" value="FHIPEP"/>
    <property type="match status" value="2"/>
</dbReference>
<feature type="transmembrane region" description="Helical" evidence="1">
    <location>
        <begin position="207"/>
        <end position="228"/>
    </location>
</feature>
<evidence type="ECO:0000313" key="3">
    <source>
        <dbReference type="Proteomes" id="UP001262754"/>
    </source>
</evidence>
<dbReference type="InterPro" id="IPR001712">
    <property type="entry name" value="T3SS_FHIPEP"/>
</dbReference>
<name>A0ABU1N2N3_9CAUL</name>
<dbReference type="Gene3D" id="1.10.8.540">
    <property type="entry name" value="FHIPEP family, domain 3"/>
    <property type="match status" value="1"/>
</dbReference>
<dbReference type="EMBL" id="JAVDRL010000009">
    <property type="protein sequence ID" value="MDR6532537.1"/>
    <property type="molecule type" value="Genomic_DNA"/>
</dbReference>
<keyword evidence="1" id="KW-0812">Transmembrane</keyword>
<feature type="transmembrane region" description="Helical" evidence="1">
    <location>
        <begin position="50"/>
        <end position="68"/>
    </location>
</feature>
<dbReference type="RefSeq" id="WP_310033078.1">
    <property type="nucleotide sequence ID" value="NZ_JAVDRL010000009.1"/>
</dbReference>
<comment type="caution">
    <text evidence="2">The sequence shown here is derived from an EMBL/GenBank/DDBJ whole genome shotgun (WGS) entry which is preliminary data.</text>
</comment>
<evidence type="ECO:0000256" key="1">
    <source>
        <dbReference type="SAM" id="Phobius"/>
    </source>
</evidence>
<organism evidence="2 3">
    <name type="scientific">Caulobacter rhizosphaerae</name>
    <dbReference type="NCBI Taxonomy" id="2010972"/>
    <lineage>
        <taxon>Bacteria</taxon>
        <taxon>Pseudomonadati</taxon>
        <taxon>Pseudomonadota</taxon>
        <taxon>Alphaproteobacteria</taxon>
        <taxon>Caulobacterales</taxon>
        <taxon>Caulobacteraceae</taxon>
        <taxon>Caulobacter</taxon>
    </lineage>
</organism>
<proteinExistence type="predicted"/>
<protein>
    <submittedName>
        <fullName evidence="2">Type III secretion protein V</fullName>
    </submittedName>
</protein>
<dbReference type="InterPro" id="IPR042193">
    <property type="entry name" value="FHIPEP_3"/>
</dbReference>
<gene>
    <name evidence="2" type="ORF">J2800_003295</name>
</gene>
<reference evidence="2 3" key="1">
    <citation type="submission" date="2023-07" db="EMBL/GenBank/DDBJ databases">
        <title>Sorghum-associated microbial communities from plants grown in Nebraska, USA.</title>
        <authorList>
            <person name="Schachtman D."/>
        </authorList>
    </citation>
    <scope>NUCLEOTIDE SEQUENCE [LARGE SCALE GENOMIC DNA]</scope>
    <source>
        <strain evidence="2 3">DS2154</strain>
    </source>
</reference>
<keyword evidence="3" id="KW-1185">Reference proteome</keyword>
<dbReference type="PANTHER" id="PTHR30161">
    <property type="entry name" value="FLAGELLAR EXPORT PROTEIN, MEMBRANE FLHA SUBUNIT-RELATED"/>
    <property type="match status" value="1"/>
</dbReference>
<feature type="transmembrane region" description="Helical" evidence="1">
    <location>
        <begin position="21"/>
        <end position="44"/>
    </location>
</feature>
<dbReference type="Gene3D" id="3.40.50.12790">
    <property type="entry name" value="FHIPEP family, domain 4"/>
    <property type="match status" value="1"/>
</dbReference>
<dbReference type="PANTHER" id="PTHR30161:SF2">
    <property type="entry name" value="INVASION PROTEIN INVA"/>
    <property type="match status" value="1"/>
</dbReference>
<accession>A0ABU1N2N3</accession>
<dbReference type="InterPro" id="IPR042196">
    <property type="entry name" value="FHIPEP_4"/>
</dbReference>
<dbReference type="Proteomes" id="UP001262754">
    <property type="component" value="Unassembled WGS sequence"/>
</dbReference>
<keyword evidence="1" id="KW-0472">Membrane</keyword>
<feature type="transmembrane region" description="Helical" evidence="1">
    <location>
        <begin position="248"/>
        <end position="267"/>
    </location>
</feature>
<dbReference type="PIRSF" id="PIRSF005419">
    <property type="entry name" value="FlhA"/>
    <property type="match status" value="1"/>
</dbReference>
<feature type="transmembrane region" description="Helical" evidence="1">
    <location>
        <begin position="121"/>
        <end position="140"/>
    </location>
</feature>